<sequence length="266" mass="29510">MAGTRDVKRIWILMVLLWPASAAGGGALAATTPAPAWLRVARALAQMHYLPGQVGWTGLGGENPQIWWLWPSGTPPSLQMLTPNSPGSPLLFGALDFFAKVHGLPWSNQSSDWFDHDNRHRLYAAVLAAHRRGEDAPKPFVWVYVRKGTPETLSIWRYNAETDRGKWVLQSPTNTGVPGAITPNGTWAVYARFLSTRMTGCFPHGECYNDSGVRFVNYFWDGRAVHYFPRLAYGFRQSNGCVELPLKAAQRAYGMMHIGTPVTVAP</sequence>
<organism evidence="9 10">
    <name type="scientific">Acidithiobacillus ferrooxidans</name>
    <name type="common">Thiobacillus ferrooxidans</name>
    <dbReference type="NCBI Taxonomy" id="920"/>
    <lineage>
        <taxon>Bacteria</taxon>
        <taxon>Pseudomonadati</taxon>
        <taxon>Pseudomonadota</taxon>
        <taxon>Acidithiobacillia</taxon>
        <taxon>Acidithiobacillales</taxon>
        <taxon>Acidithiobacillaceae</taxon>
        <taxon>Acidithiobacillus</taxon>
    </lineage>
</organism>
<comment type="caution">
    <text evidence="9">The sequence shown here is derived from an EMBL/GenBank/DDBJ whole genome shotgun (WGS) entry which is preliminary data.</text>
</comment>
<dbReference type="OrthoDB" id="463216at2"/>
<reference evidence="9 10" key="1">
    <citation type="submission" date="2018-06" db="EMBL/GenBank/DDBJ databases">
        <title>Draft sequence of Acidithiobacillus ferrooxidans CCM 4253.</title>
        <authorList>
            <person name="Moya-Beltran A."/>
            <person name="Castro M."/>
            <person name="Covarrubias P.C."/>
            <person name="Issotta F."/>
            <person name="Janiczek O."/>
            <person name="Mandl M."/>
            <person name="Kucera J."/>
            <person name="Quatrini R."/>
        </authorList>
    </citation>
    <scope>NUCLEOTIDE SEQUENCE [LARGE SCALE GENOMIC DNA]</scope>
    <source>
        <strain evidence="9 10">CCM 4253</strain>
    </source>
</reference>
<dbReference type="GO" id="GO:0071555">
    <property type="term" value="P:cell wall organization"/>
    <property type="evidence" value="ECO:0007669"/>
    <property type="project" value="UniProtKB-UniRule"/>
</dbReference>
<dbReference type="PANTHER" id="PTHR30582">
    <property type="entry name" value="L,D-TRANSPEPTIDASE"/>
    <property type="match status" value="1"/>
</dbReference>
<dbReference type="Pfam" id="PF03734">
    <property type="entry name" value="YkuD"/>
    <property type="match status" value="1"/>
</dbReference>
<evidence type="ECO:0000256" key="6">
    <source>
        <dbReference type="ARBA" id="ARBA00023316"/>
    </source>
</evidence>
<dbReference type="GO" id="GO:0018104">
    <property type="term" value="P:peptidoglycan-protein cross-linking"/>
    <property type="evidence" value="ECO:0007669"/>
    <property type="project" value="TreeGrafter"/>
</dbReference>
<gene>
    <name evidence="9" type="ORF">DN052_15365</name>
</gene>
<dbReference type="AlphaFoldDB" id="A0A2W1KC40"/>
<dbReference type="GO" id="GO:0005576">
    <property type="term" value="C:extracellular region"/>
    <property type="evidence" value="ECO:0007669"/>
    <property type="project" value="TreeGrafter"/>
</dbReference>
<dbReference type="InterPro" id="IPR005490">
    <property type="entry name" value="LD_TPept_cat_dom"/>
</dbReference>
<keyword evidence="6 7" id="KW-0961">Cell wall biogenesis/degradation</keyword>
<name>A0A2W1KC40_ACIFR</name>
<keyword evidence="4 7" id="KW-0133">Cell shape</keyword>
<dbReference type="GO" id="GO:0071972">
    <property type="term" value="F:peptidoglycan L,D-transpeptidase activity"/>
    <property type="evidence" value="ECO:0007669"/>
    <property type="project" value="TreeGrafter"/>
</dbReference>
<dbReference type="GO" id="GO:0016740">
    <property type="term" value="F:transferase activity"/>
    <property type="evidence" value="ECO:0007669"/>
    <property type="project" value="UniProtKB-KW"/>
</dbReference>
<evidence type="ECO:0000256" key="5">
    <source>
        <dbReference type="ARBA" id="ARBA00022984"/>
    </source>
</evidence>
<dbReference type="PROSITE" id="PS52029">
    <property type="entry name" value="LD_TPASE"/>
    <property type="match status" value="1"/>
</dbReference>
<keyword evidence="5 7" id="KW-0573">Peptidoglycan synthesis</keyword>
<dbReference type="InterPro" id="IPR050979">
    <property type="entry name" value="LD-transpeptidase"/>
</dbReference>
<evidence type="ECO:0000256" key="4">
    <source>
        <dbReference type="ARBA" id="ARBA00022960"/>
    </source>
</evidence>
<feature type="domain" description="L,D-TPase catalytic" evidence="8">
    <location>
        <begin position="142"/>
        <end position="265"/>
    </location>
</feature>
<accession>A0A2W1KC40</accession>
<dbReference type="PANTHER" id="PTHR30582:SF2">
    <property type="entry name" value="L,D-TRANSPEPTIDASE YCIB-RELATED"/>
    <property type="match status" value="1"/>
</dbReference>
<dbReference type="GO" id="GO:0008360">
    <property type="term" value="P:regulation of cell shape"/>
    <property type="evidence" value="ECO:0007669"/>
    <property type="project" value="UniProtKB-UniRule"/>
</dbReference>
<evidence type="ECO:0000256" key="2">
    <source>
        <dbReference type="ARBA" id="ARBA00005992"/>
    </source>
</evidence>
<dbReference type="CDD" id="cd16913">
    <property type="entry name" value="YkuD_like"/>
    <property type="match status" value="1"/>
</dbReference>
<evidence type="ECO:0000256" key="3">
    <source>
        <dbReference type="ARBA" id="ARBA00022679"/>
    </source>
</evidence>
<protein>
    <recommendedName>
        <fullName evidence="8">L,D-TPase catalytic domain-containing protein</fullName>
    </recommendedName>
</protein>
<feature type="active site" description="Nucleophile" evidence="7">
    <location>
        <position position="241"/>
    </location>
</feature>
<evidence type="ECO:0000256" key="1">
    <source>
        <dbReference type="ARBA" id="ARBA00004752"/>
    </source>
</evidence>
<dbReference type="Gene3D" id="2.40.440.10">
    <property type="entry name" value="L,D-transpeptidase catalytic domain-like"/>
    <property type="match status" value="1"/>
</dbReference>
<proteinExistence type="inferred from homology"/>
<dbReference type="InterPro" id="IPR038063">
    <property type="entry name" value="Transpep_catalytic_dom"/>
</dbReference>
<feature type="active site" description="Proton donor/acceptor" evidence="7">
    <location>
        <position position="226"/>
    </location>
</feature>
<evidence type="ECO:0000313" key="9">
    <source>
        <dbReference type="EMBL" id="PZD79902.1"/>
    </source>
</evidence>
<keyword evidence="3" id="KW-0808">Transferase</keyword>
<dbReference type="EMBL" id="QKQP01000012">
    <property type="protein sequence ID" value="PZD79902.1"/>
    <property type="molecule type" value="Genomic_DNA"/>
</dbReference>
<dbReference type="SUPFAM" id="SSF141523">
    <property type="entry name" value="L,D-transpeptidase catalytic domain-like"/>
    <property type="match status" value="1"/>
</dbReference>
<comment type="similarity">
    <text evidence="2">Belongs to the YkuD family.</text>
</comment>
<evidence type="ECO:0000256" key="7">
    <source>
        <dbReference type="PROSITE-ProRule" id="PRU01373"/>
    </source>
</evidence>
<dbReference type="Proteomes" id="UP000248886">
    <property type="component" value="Unassembled WGS sequence"/>
</dbReference>
<comment type="pathway">
    <text evidence="1 7">Cell wall biogenesis; peptidoglycan biosynthesis.</text>
</comment>
<evidence type="ECO:0000313" key="10">
    <source>
        <dbReference type="Proteomes" id="UP000248886"/>
    </source>
</evidence>
<dbReference type="UniPathway" id="UPA00219"/>
<evidence type="ECO:0000259" key="8">
    <source>
        <dbReference type="PROSITE" id="PS52029"/>
    </source>
</evidence>